<evidence type="ECO:0000259" key="7">
    <source>
        <dbReference type="Pfam" id="PF00892"/>
    </source>
</evidence>
<comment type="caution">
    <text evidence="8">The sequence shown here is derived from an EMBL/GenBank/DDBJ whole genome shotgun (WGS) entry which is preliminary data.</text>
</comment>
<name>A0A917M639_9SPHI</name>
<protein>
    <submittedName>
        <fullName evidence="8">Membrane protein</fullName>
    </submittedName>
</protein>
<dbReference type="InterPro" id="IPR050638">
    <property type="entry name" value="AA-Vitamin_Transporters"/>
</dbReference>
<dbReference type="Pfam" id="PF00892">
    <property type="entry name" value="EamA"/>
    <property type="match status" value="2"/>
</dbReference>
<feature type="transmembrane region" description="Helical" evidence="6">
    <location>
        <begin position="34"/>
        <end position="53"/>
    </location>
</feature>
<dbReference type="InterPro" id="IPR037185">
    <property type="entry name" value="EmrE-like"/>
</dbReference>
<keyword evidence="3 6" id="KW-0812">Transmembrane</keyword>
<dbReference type="AlphaFoldDB" id="A0A917M639"/>
<gene>
    <name evidence="8" type="ORF">GCM10007415_09970</name>
</gene>
<proteinExistence type="predicted"/>
<evidence type="ECO:0000256" key="2">
    <source>
        <dbReference type="ARBA" id="ARBA00022475"/>
    </source>
</evidence>
<keyword evidence="4 6" id="KW-1133">Transmembrane helix</keyword>
<evidence type="ECO:0000256" key="1">
    <source>
        <dbReference type="ARBA" id="ARBA00004651"/>
    </source>
</evidence>
<evidence type="ECO:0000256" key="5">
    <source>
        <dbReference type="ARBA" id="ARBA00023136"/>
    </source>
</evidence>
<feature type="transmembrane region" description="Helical" evidence="6">
    <location>
        <begin position="119"/>
        <end position="136"/>
    </location>
</feature>
<evidence type="ECO:0000313" key="8">
    <source>
        <dbReference type="EMBL" id="GGG79704.1"/>
    </source>
</evidence>
<evidence type="ECO:0000313" key="9">
    <source>
        <dbReference type="Proteomes" id="UP000660862"/>
    </source>
</evidence>
<feature type="transmembrane region" description="Helical" evidence="6">
    <location>
        <begin position="91"/>
        <end position="112"/>
    </location>
</feature>
<feature type="transmembrane region" description="Helical" evidence="6">
    <location>
        <begin position="181"/>
        <end position="200"/>
    </location>
</feature>
<organism evidence="8 9">
    <name type="scientific">Parapedobacter pyrenivorans</name>
    <dbReference type="NCBI Taxonomy" id="1305674"/>
    <lineage>
        <taxon>Bacteria</taxon>
        <taxon>Pseudomonadati</taxon>
        <taxon>Bacteroidota</taxon>
        <taxon>Sphingobacteriia</taxon>
        <taxon>Sphingobacteriales</taxon>
        <taxon>Sphingobacteriaceae</taxon>
        <taxon>Parapedobacter</taxon>
    </lineage>
</organism>
<dbReference type="Proteomes" id="UP000660862">
    <property type="component" value="Unassembled WGS sequence"/>
</dbReference>
<dbReference type="SUPFAM" id="SSF103481">
    <property type="entry name" value="Multidrug resistance efflux transporter EmrE"/>
    <property type="match status" value="2"/>
</dbReference>
<dbReference type="InterPro" id="IPR000620">
    <property type="entry name" value="EamA_dom"/>
</dbReference>
<feature type="transmembrane region" description="Helical" evidence="6">
    <location>
        <begin position="267"/>
        <end position="283"/>
    </location>
</feature>
<accession>A0A917M639</accession>
<feature type="transmembrane region" description="Helical" evidence="6">
    <location>
        <begin position="65"/>
        <end position="85"/>
    </location>
</feature>
<comment type="subcellular location">
    <subcellularLocation>
        <location evidence="1">Cell membrane</location>
        <topology evidence="1">Multi-pass membrane protein</topology>
    </subcellularLocation>
</comment>
<feature type="transmembrane region" description="Helical" evidence="6">
    <location>
        <begin position="243"/>
        <end position="261"/>
    </location>
</feature>
<dbReference type="PANTHER" id="PTHR32322">
    <property type="entry name" value="INNER MEMBRANE TRANSPORTER"/>
    <property type="match status" value="1"/>
</dbReference>
<keyword evidence="9" id="KW-1185">Reference proteome</keyword>
<keyword evidence="2" id="KW-1003">Cell membrane</keyword>
<reference evidence="8" key="2">
    <citation type="submission" date="2020-09" db="EMBL/GenBank/DDBJ databases">
        <authorList>
            <person name="Sun Q."/>
            <person name="Zhou Y."/>
        </authorList>
    </citation>
    <scope>NUCLEOTIDE SEQUENCE</scope>
    <source>
        <strain evidence="8">CGMCC 1.12195</strain>
    </source>
</reference>
<sequence>MRAVLCLVAAALMWGLNFHLLKIMIGSVHVMEAGFWRYLFAVCSLVFLLRKDVAGWAAFRANSKGVLLVGLLGLFCFNLFLFSGLNHTTSINASLVMSLNPVATILVARLFLKTNLSPRQIAAAILGVTGVIYLVSKGNIHDLRQLVFLKGDLLVVIAMLLSAGYNSWVTKYRGALDNQSFTFFTNLICLLAFVVILPFFAHPRPMEYETSFWIAAVTFGVLGTGVTYLLWNYGLSRLGASRAGVFMNIIPLATAATAVLFGEELMTYHYVSGALILVALLVAQRFTGR</sequence>
<keyword evidence="5 6" id="KW-0472">Membrane</keyword>
<reference evidence="8" key="1">
    <citation type="journal article" date="2014" name="Int. J. Syst. Evol. Microbiol.">
        <title>Complete genome sequence of Corynebacterium casei LMG S-19264T (=DSM 44701T), isolated from a smear-ripened cheese.</title>
        <authorList>
            <consortium name="US DOE Joint Genome Institute (JGI-PGF)"/>
            <person name="Walter F."/>
            <person name="Albersmeier A."/>
            <person name="Kalinowski J."/>
            <person name="Ruckert C."/>
        </authorList>
    </citation>
    <scope>NUCLEOTIDE SEQUENCE</scope>
    <source>
        <strain evidence="8">CGMCC 1.12195</strain>
    </source>
</reference>
<feature type="transmembrane region" description="Helical" evidence="6">
    <location>
        <begin position="212"/>
        <end position="231"/>
    </location>
</feature>
<dbReference type="EMBL" id="BMER01000001">
    <property type="protein sequence ID" value="GGG79704.1"/>
    <property type="molecule type" value="Genomic_DNA"/>
</dbReference>
<evidence type="ECO:0000256" key="6">
    <source>
        <dbReference type="SAM" id="Phobius"/>
    </source>
</evidence>
<dbReference type="PANTHER" id="PTHR32322:SF18">
    <property type="entry name" value="S-ADENOSYLMETHIONINE_S-ADENOSYLHOMOCYSTEINE TRANSPORTER"/>
    <property type="match status" value="1"/>
</dbReference>
<dbReference type="RefSeq" id="WP_188504803.1">
    <property type="nucleotide sequence ID" value="NZ_BMER01000001.1"/>
</dbReference>
<evidence type="ECO:0000256" key="3">
    <source>
        <dbReference type="ARBA" id="ARBA00022692"/>
    </source>
</evidence>
<evidence type="ECO:0000256" key="4">
    <source>
        <dbReference type="ARBA" id="ARBA00022989"/>
    </source>
</evidence>
<feature type="transmembrane region" description="Helical" evidence="6">
    <location>
        <begin position="148"/>
        <end position="169"/>
    </location>
</feature>
<feature type="domain" description="EamA" evidence="7">
    <location>
        <begin position="150"/>
        <end position="282"/>
    </location>
</feature>
<feature type="domain" description="EamA" evidence="7">
    <location>
        <begin position="2"/>
        <end position="135"/>
    </location>
</feature>
<dbReference type="GO" id="GO:0005886">
    <property type="term" value="C:plasma membrane"/>
    <property type="evidence" value="ECO:0007669"/>
    <property type="project" value="UniProtKB-SubCell"/>
</dbReference>